<evidence type="ECO:0000313" key="3">
    <source>
        <dbReference type="Proteomes" id="UP000030428"/>
    </source>
</evidence>
<keyword evidence="3" id="KW-1185">Reference proteome</keyword>
<name>A0A4E0QRW3_9GAMM</name>
<proteinExistence type="predicted"/>
<evidence type="ECO:0008006" key="4">
    <source>
        <dbReference type="Google" id="ProtNLM"/>
    </source>
</evidence>
<protein>
    <recommendedName>
        <fullName evidence="4">Bacterial toxin 24 domain-containing protein</fullName>
    </recommendedName>
</protein>
<dbReference type="AlphaFoldDB" id="A0A4E0QRW3"/>
<gene>
    <name evidence="2" type="ORF">PN36_21295</name>
</gene>
<reference evidence="2 3" key="1">
    <citation type="journal article" date="2016" name="Front. Microbiol.">
        <title>Single-Cell (Meta-)Genomics of a Dimorphic Candidatus Thiomargarita nelsonii Reveals Genomic Plasticity.</title>
        <authorList>
            <person name="Flood B.E."/>
            <person name="Fliss P."/>
            <person name="Jones D.S."/>
            <person name="Dick G.J."/>
            <person name="Jain S."/>
            <person name="Kaster A.K."/>
            <person name="Winkel M."/>
            <person name="Mussmann M."/>
            <person name="Bailey J."/>
        </authorList>
    </citation>
    <scope>NUCLEOTIDE SEQUENCE [LARGE SCALE GENOMIC DNA]</scope>
    <source>
        <strain evidence="2">Hydrate Ridge</strain>
    </source>
</reference>
<accession>A0A4E0QRW3</accession>
<sequence length="97" mass="11333">MEITQTKKGKRHQNRIPDKGEPNTTKWNKPGSTAKKYGKDGWVEKEFNKGHQGDKVPDVEKNDHIHDWKPNPHHPEGRPTRQEGRIPTKPDYKDFNL</sequence>
<feature type="region of interest" description="Disordered" evidence="1">
    <location>
        <begin position="1"/>
        <end position="97"/>
    </location>
</feature>
<evidence type="ECO:0000313" key="2">
    <source>
        <dbReference type="EMBL" id="TGO02660.1"/>
    </source>
</evidence>
<comment type="caution">
    <text evidence="2">The sequence shown here is derived from an EMBL/GenBank/DDBJ whole genome shotgun (WGS) entry which is preliminary data.</text>
</comment>
<feature type="compositionally biased region" description="Polar residues" evidence="1">
    <location>
        <begin position="22"/>
        <end position="31"/>
    </location>
</feature>
<feature type="compositionally biased region" description="Basic and acidic residues" evidence="1">
    <location>
        <begin position="37"/>
        <end position="97"/>
    </location>
</feature>
<organism evidence="2 3">
    <name type="scientific">Candidatus Thiomargarita nelsonii</name>
    <dbReference type="NCBI Taxonomy" id="1003181"/>
    <lineage>
        <taxon>Bacteria</taxon>
        <taxon>Pseudomonadati</taxon>
        <taxon>Pseudomonadota</taxon>
        <taxon>Gammaproteobacteria</taxon>
        <taxon>Thiotrichales</taxon>
        <taxon>Thiotrichaceae</taxon>
        <taxon>Thiomargarita</taxon>
    </lineage>
</organism>
<dbReference type="EMBL" id="JSZA02000095">
    <property type="protein sequence ID" value="TGO02660.1"/>
    <property type="molecule type" value="Genomic_DNA"/>
</dbReference>
<evidence type="ECO:0000256" key="1">
    <source>
        <dbReference type="SAM" id="MobiDB-lite"/>
    </source>
</evidence>
<dbReference type="Proteomes" id="UP000030428">
    <property type="component" value="Unassembled WGS sequence"/>
</dbReference>